<feature type="region of interest" description="Disordered" evidence="1">
    <location>
        <begin position="169"/>
        <end position="191"/>
    </location>
</feature>
<sequence>MENFKVEPSGESFLITDESVDFKMLATRNRKLGDPEHSILYVADIGDPENQPKDRSEFSSDEDFELYLDNHWTEISKKIEEAMQAGEEPKLDAFYFEVLNRERDPDQTKWPRSYVEQAMSFFADSMGIYFEGFSAINDDPFYRAYYDHHQFEDGLTEDNCEPDTWRVLMGEDQSGGNGQDNGDGGQEIYKG</sequence>
<reference evidence="3" key="1">
    <citation type="journal article" date="2019" name="Int. J. Syst. Evol. Microbiol.">
        <title>The Global Catalogue of Microorganisms (GCM) 10K type strain sequencing project: providing services to taxonomists for standard genome sequencing and annotation.</title>
        <authorList>
            <consortium name="The Broad Institute Genomics Platform"/>
            <consortium name="The Broad Institute Genome Sequencing Center for Infectious Disease"/>
            <person name="Wu L."/>
            <person name="Ma J."/>
        </authorList>
    </citation>
    <scope>NUCLEOTIDE SEQUENCE [LARGE SCALE GENOMIC DNA]</scope>
    <source>
        <strain evidence="3">JCM 17705</strain>
    </source>
</reference>
<name>A0ABP8HN35_9SPHI</name>
<organism evidence="2 3">
    <name type="scientific">Mucilaginibacter gynuensis</name>
    <dbReference type="NCBI Taxonomy" id="1302236"/>
    <lineage>
        <taxon>Bacteria</taxon>
        <taxon>Pseudomonadati</taxon>
        <taxon>Bacteroidota</taxon>
        <taxon>Sphingobacteriia</taxon>
        <taxon>Sphingobacteriales</taxon>
        <taxon>Sphingobacteriaceae</taxon>
        <taxon>Mucilaginibacter</taxon>
    </lineage>
</organism>
<gene>
    <name evidence="2" type="ORF">GCM10023149_53990</name>
</gene>
<evidence type="ECO:0000313" key="2">
    <source>
        <dbReference type="EMBL" id="GAA4341597.1"/>
    </source>
</evidence>
<evidence type="ECO:0000313" key="3">
    <source>
        <dbReference type="Proteomes" id="UP001500582"/>
    </source>
</evidence>
<dbReference type="EMBL" id="BAABFT010000032">
    <property type="protein sequence ID" value="GAA4341597.1"/>
    <property type="molecule type" value="Genomic_DNA"/>
</dbReference>
<accession>A0ABP8HN35</accession>
<keyword evidence="3" id="KW-1185">Reference proteome</keyword>
<dbReference type="Proteomes" id="UP001500582">
    <property type="component" value="Unassembled WGS sequence"/>
</dbReference>
<comment type="caution">
    <text evidence="2">The sequence shown here is derived from an EMBL/GenBank/DDBJ whole genome shotgun (WGS) entry which is preliminary data.</text>
</comment>
<evidence type="ECO:0000256" key="1">
    <source>
        <dbReference type="SAM" id="MobiDB-lite"/>
    </source>
</evidence>
<feature type="compositionally biased region" description="Gly residues" evidence="1">
    <location>
        <begin position="173"/>
        <end position="185"/>
    </location>
</feature>
<proteinExistence type="predicted"/>
<dbReference type="RefSeq" id="WP_345214360.1">
    <property type="nucleotide sequence ID" value="NZ_BAABFT010000032.1"/>
</dbReference>
<protein>
    <submittedName>
        <fullName evidence="2">Uncharacterized protein</fullName>
    </submittedName>
</protein>